<dbReference type="KEGG" id="capn:CBG49_10210"/>
<accession>A0A1Z4BQ92</accession>
<name>A0A1Z4BQ92_9FLAO</name>
<sequence length="81" mass="9448">MICNKEPIKIEEITRGNIIVSYKGNYYKILGEGLLLSAKNIYSYVIYRNTIDNTLSYIEQEEILQAIIDYFSYKGQKITVE</sequence>
<dbReference type="Proteomes" id="UP000197007">
    <property type="component" value="Chromosome"/>
</dbReference>
<evidence type="ECO:0000313" key="2">
    <source>
        <dbReference type="Proteomes" id="UP000197007"/>
    </source>
</evidence>
<dbReference type="AlphaFoldDB" id="A0A1Z4BQ92"/>
<reference evidence="2" key="1">
    <citation type="submission" date="2017-06" db="EMBL/GenBank/DDBJ databases">
        <title>Complete genome sequence of Capnocytophaga sp. KCOM 1579 (=ChDC OS43) isolated from a human refractory periapical abscess lesion.</title>
        <authorList>
            <person name="Kook J.-K."/>
            <person name="Park S.-N."/>
            <person name="Lim Y.K."/>
            <person name="Roh H."/>
        </authorList>
    </citation>
    <scope>NUCLEOTIDE SEQUENCE [LARGE SCALE GENOMIC DNA]</scope>
    <source>
        <strain evidence="2">ChDC OS43</strain>
    </source>
</reference>
<proteinExistence type="predicted"/>
<organism evidence="1 2">
    <name type="scientific">Capnocytophaga endodontalis</name>
    <dbReference type="NCBI Taxonomy" id="2708117"/>
    <lineage>
        <taxon>Bacteria</taxon>
        <taxon>Pseudomonadati</taxon>
        <taxon>Bacteroidota</taxon>
        <taxon>Flavobacteriia</taxon>
        <taxon>Flavobacteriales</taxon>
        <taxon>Flavobacteriaceae</taxon>
        <taxon>Capnocytophaga</taxon>
    </lineage>
</organism>
<keyword evidence="2" id="KW-1185">Reference proteome</keyword>
<dbReference type="RefSeq" id="WP_088594407.1">
    <property type="nucleotide sequence ID" value="NZ_CP022022.1"/>
</dbReference>
<gene>
    <name evidence="1" type="ORF">CBG49_10210</name>
</gene>
<dbReference type="EMBL" id="CP022022">
    <property type="protein sequence ID" value="ASF43410.1"/>
    <property type="molecule type" value="Genomic_DNA"/>
</dbReference>
<evidence type="ECO:0000313" key="1">
    <source>
        <dbReference type="EMBL" id="ASF43410.1"/>
    </source>
</evidence>
<protein>
    <submittedName>
        <fullName evidence="1">Porphobilinogen deaminase</fullName>
    </submittedName>
</protein>